<sequence>MSTSESKVYAVLGGDNTGVLERPHSPVLPIVIKCTGTAEANAAFGLDRLLYRLGYDKAEKDPQTFAKEITASTQISDIFATAGPFYAVYQGKTQRAIYVRNYTDVEAQVHDFMYPKYRKFDSIKEALVYMVLKGNFQEMVALGLHGSHVGQEKRPDVGQAKKAIHSHIRELEGIVDTIYGSTSADPNYTTYGIGKHASHYLQAHGYTKATITDIVTIWSASGTPDEFLDHLVPRGMPATEVRWLWDLIRHNDNCGF</sequence>
<dbReference type="InterPro" id="IPR011320">
    <property type="entry name" value="RNase_H1_N"/>
</dbReference>
<evidence type="ECO:0000313" key="2">
    <source>
        <dbReference type="EMBL" id="KAJ7717327.1"/>
    </source>
</evidence>
<gene>
    <name evidence="2" type="ORF">B0H16DRAFT_1476136</name>
</gene>
<dbReference type="Gene3D" id="3.40.970.10">
    <property type="entry name" value="Ribonuclease H1, N-terminal domain"/>
    <property type="match status" value="1"/>
</dbReference>
<evidence type="ECO:0000259" key="1">
    <source>
        <dbReference type="Pfam" id="PF01693"/>
    </source>
</evidence>
<dbReference type="InterPro" id="IPR037056">
    <property type="entry name" value="RNase_H1_N_sf"/>
</dbReference>
<dbReference type="SUPFAM" id="SSF55658">
    <property type="entry name" value="L9 N-domain-like"/>
    <property type="match status" value="1"/>
</dbReference>
<proteinExistence type="predicted"/>
<name>A0AAD7HC53_9AGAR</name>
<dbReference type="AlphaFoldDB" id="A0AAD7HC53"/>
<keyword evidence="3" id="KW-1185">Reference proteome</keyword>
<dbReference type="EMBL" id="JARKIB010000278">
    <property type="protein sequence ID" value="KAJ7717327.1"/>
    <property type="molecule type" value="Genomic_DNA"/>
</dbReference>
<protein>
    <recommendedName>
        <fullName evidence="1">Ribonuclease H1 N-terminal domain-containing protein</fullName>
    </recommendedName>
</protein>
<organism evidence="2 3">
    <name type="scientific">Mycena metata</name>
    <dbReference type="NCBI Taxonomy" id="1033252"/>
    <lineage>
        <taxon>Eukaryota</taxon>
        <taxon>Fungi</taxon>
        <taxon>Dikarya</taxon>
        <taxon>Basidiomycota</taxon>
        <taxon>Agaricomycotina</taxon>
        <taxon>Agaricomycetes</taxon>
        <taxon>Agaricomycetidae</taxon>
        <taxon>Agaricales</taxon>
        <taxon>Marasmiineae</taxon>
        <taxon>Mycenaceae</taxon>
        <taxon>Mycena</taxon>
    </lineage>
</organism>
<dbReference type="Proteomes" id="UP001215598">
    <property type="component" value="Unassembled WGS sequence"/>
</dbReference>
<dbReference type="Pfam" id="PF01693">
    <property type="entry name" value="Cauli_VI"/>
    <property type="match status" value="1"/>
</dbReference>
<evidence type="ECO:0000313" key="3">
    <source>
        <dbReference type="Proteomes" id="UP001215598"/>
    </source>
</evidence>
<comment type="caution">
    <text evidence="2">The sequence shown here is derived from an EMBL/GenBank/DDBJ whole genome shotgun (WGS) entry which is preliminary data.</text>
</comment>
<feature type="domain" description="Ribonuclease H1 N-terminal" evidence="1">
    <location>
        <begin position="84"/>
        <end position="127"/>
    </location>
</feature>
<dbReference type="InterPro" id="IPR009027">
    <property type="entry name" value="Ribosomal_bL9/RNase_H1_N"/>
</dbReference>
<reference evidence="2" key="1">
    <citation type="submission" date="2023-03" db="EMBL/GenBank/DDBJ databases">
        <title>Massive genome expansion in bonnet fungi (Mycena s.s.) driven by repeated elements and novel gene families across ecological guilds.</title>
        <authorList>
            <consortium name="Lawrence Berkeley National Laboratory"/>
            <person name="Harder C.B."/>
            <person name="Miyauchi S."/>
            <person name="Viragh M."/>
            <person name="Kuo A."/>
            <person name="Thoen E."/>
            <person name="Andreopoulos B."/>
            <person name="Lu D."/>
            <person name="Skrede I."/>
            <person name="Drula E."/>
            <person name="Henrissat B."/>
            <person name="Morin E."/>
            <person name="Kohler A."/>
            <person name="Barry K."/>
            <person name="LaButti K."/>
            <person name="Morin E."/>
            <person name="Salamov A."/>
            <person name="Lipzen A."/>
            <person name="Mereny Z."/>
            <person name="Hegedus B."/>
            <person name="Baldrian P."/>
            <person name="Stursova M."/>
            <person name="Weitz H."/>
            <person name="Taylor A."/>
            <person name="Grigoriev I.V."/>
            <person name="Nagy L.G."/>
            <person name="Martin F."/>
            <person name="Kauserud H."/>
        </authorList>
    </citation>
    <scope>NUCLEOTIDE SEQUENCE</scope>
    <source>
        <strain evidence="2">CBHHK182m</strain>
    </source>
</reference>
<accession>A0AAD7HC53</accession>